<comment type="cofactor">
    <cofactor evidence="7">
        <name>[4Fe-4S] cluster</name>
        <dbReference type="ChEBI" id="CHEBI:49883"/>
    </cofactor>
    <text evidence="7">Binds 1 [4Fe-4S] cluster. The cluster is coordinated with 3 cysteines and an exchangeable S-adenosyl-L-methionine.</text>
</comment>
<dbReference type="PIRSF" id="PIRSF004869">
    <property type="entry name" value="PflX_prd"/>
    <property type="match status" value="1"/>
</dbReference>
<evidence type="ECO:0000313" key="10">
    <source>
        <dbReference type="Proteomes" id="UP000198233"/>
    </source>
</evidence>
<dbReference type="NCBIfam" id="TIGR04337">
    <property type="entry name" value="AmmeMemoSam_rS"/>
    <property type="match status" value="1"/>
</dbReference>
<evidence type="ECO:0000256" key="1">
    <source>
        <dbReference type="ARBA" id="ARBA00022485"/>
    </source>
</evidence>
<keyword evidence="4 7" id="KW-0479">Metal-binding</keyword>
<protein>
    <submittedName>
        <fullName evidence="9">AmmeMemoRadiSam system radical SAM enzyme</fullName>
    </submittedName>
</protein>
<dbReference type="InterPro" id="IPR007197">
    <property type="entry name" value="rSAM"/>
</dbReference>
<accession>A0AAC9XPE3</accession>
<dbReference type="AlphaFoldDB" id="A0AAC9XPE3"/>
<keyword evidence="2" id="KW-0313">Glucose metabolism</keyword>
<gene>
    <name evidence="9" type="primary">amrS</name>
    <name evidence="9" type="ORF">CFF01_14730</name>
</gene>
<sequence length="362" mass="41075">MLTTPPTYFPTHYWHALADGRVCCDLCPRKCTLREGKRGACFVRMHHQGEIVLTSYGRSSGFCIDPIEKKPLNHFYPGSSVLSFGTAGCNLSCQFCQNWDMSKSRQMDTLCDTAMPDELAATAHRHGCKSIAFTYNDPVVFMEYAIDAAQAAKELGIKSVAVSAGYICEAPRAEFYQYMDAANIDLKAFSERFYHKICHGQLQPVLETLLYLKRETQVWFEITTLLIPGENDSDQELNAMCQWLMENLGPDVPLHFSAFHPDFKLRDKPATPLSTLQRARQIALNHGLHYVYCGNVHDPDSDATYCANCHKRVIERDWYQLGQYALDETGACRHCGAPLPGRFDRVRQDFGARRIAVRIHRD</sequence>
<dbReference type="Proteomes" id="UP000198233">
    <property type="component" value="Chromosome"/>
</dbReference>
<evidence type="ECO:0000259" key="8">
    <source>
        <dbReference type="PROSITE" id="PS51918"/>
    </source>
</evidence>
<dbReference type="InterPro" id="IPR013785">
    <property type="entry name" value="Aldolase_TIM"/>
</dbReference>
<dbReference type="GO" id="GO:0051539">
    <property type="term" value="F:4 iron, 4 sulfur cluster binding"/>
    <property type="evidence" value="ECO:0007669"/>
    <property type="project" value="UniProtKB-KW"/>
</dbReference>
<evidence type="ECO:0000256" key="3">
    <source>
        <dbReference type="ARBA" id="ARBA00022691"/>
    </source>
</evidence>
<dbReference type="EMBL" id="CP022272">
    <property type="protein sequence ID" value="ASJ97734.1"/>
    <property type="molecule type" value="Genomic_DNA"/>
</dbReference>
<dbReference type="KEGG" id="smav:CFF01_14730"/>
<feature type="binding site" evidence="7">
    <location>
        <position position="96"/>
    </location>
    <ligand>
        <name>[4Fe-4S] cluster</name>
        <dbReference type="ChEBI" id="CHEBI:49883"/>
        <note>4Fe-4S-S-AdoMet</note>
    </ligand>
</feature>
<dbReference type="InterPro" id="IPR027596">
    <property type="entry name" value="AmmeMemoSam_rS"/>
</dbReference>
<dbReference type="SUPFAM" id="SSF102114">
    <property type="entry name" value="Radical SAM enzymes"/>
    <property type="match status" value="1"/>
</dbReference>
<feature type="binding site" evidence="7">
    <location>
        <position position="89"/>
    </location>
    <ligand>
        <name>[4Fe-4S] cluster</name>
        <dbReference type="ChEBI" id="CHEBI:49883"/>
        <note>4Fe-4S-S-AdoMet</note>
    </ligand>
</feature>
<keyword evidence="5 7" id="KW-0408">Iron</keyword>
<reference evidence="9 10" key="1">
    <citation type="submission" date="2017-06" db="EMBL/GenBank/DDBJ databases">
        <title>Complete genome sequence of Shewanella marisflavi EP1 associated with anaerobic 2,4-dinitrotoluene reduction and salt tolerance.</title>
        <authorList>
            <person name="Huang J."/>
        </authorList>
    </citation>
    <scope>NUCLEOTIDE SEQUENCE [LARGE SCALE GENOMIC DNA]</scope>
    <source>
        <strain evidence="9 10">EP1</strain>
    </source>
</reference>
<dbReference type="PANTHER" id="PTHR30352">
    <property type="entry name" value="PYRUVATE FORMATE-LYASE-ACTIVATING ENZYME"/>
    <property type="match status" value="1"/>
</dbReference>
<dbReference type="Pfam" id="PF04055">
    <property type="entry name" value="Radical_SAM"/>
    <property type="match status" value="1"/>
</dbReference>
<keyword evidence="3 7" id="KW-0949">S-adenosyl-L-methionine</keyword>
<proteinExistence type="predicted"/>
<name>A0AAC9XPE3_9GAMM</name>
<evidence type="ECO:0000313" key="9">
    <source>
        <dbReference type="EMBL" id="ASJ97734.1"/>
    </source>
</evidence>
<dbReference type="GO" id="GO:0003824">
    <property type="term" value="F:catalytic activity"/>
    <property type="evidence" value="ECO:0007669"/>
    <property type="project" value="InterPro"/>
</dbReference>
<dbReference type="PROSITE" id="PS51918">
    <property type="entry name" value="RADICAL_SAM"/>
    <property type="match status" value="1"/>
</dbReference>
<dbReference type="GO" id="GO:0046872">
    <property type="term" value="F:metal ion binding"/>
    <property type="evidence" value="ECO:0007669"/>
    <property type="project" value="UniProtKB-KW"/>
</dbReference>
<keyword evidence="2" id="KW-0119">Carbohydrate metabolism</keyword>
<organism evidence="9 10">
    <name type="scientific">Shewanella marisflavi</name>
    <dbReference type="NCBI Taxonomy" id="260364"/>
    <lineage>
        <taxon>Bacteria</taxon>
        <taxon>Pseudomonadati</taxon>
        <taxon>Pseudomonadota</taxon>
        <taxon>Gammaproteobacteria</taxon>
        <taxon>Alteromonadales</taxon>
        <taxon>Shewanellaceae</taxon>
        <taxon>Shewanella</taxon>
    </lineage>
</organism>
<dbReference type="RefSeq" id="WP_088905287.1">
    <property type="nucleotide sequence ID" value="NZ_CP022272.1"/>
</dbReference>
<evidence type="ECO:0000256" key="6">
    <source>
        <dbReference type="ARBA" id="ARBA00023014"/>
    </source>
</evidence>
<dbReference type="Gene3D" id="3.20.20.70">
    <property type="entry name" value="Aldolase class I"/>
    <property type="match status" value="1"/>
</dbReference>
<dbReference type="InterPro" id="IPR016431">
    <property type="entry name" value="Pyrv-formate_lyase-activ_prd"/>
</dbReference>
<dbReference type="PANTHER" id="PTHR30352:SF5">
    <property type="entry name" value="PYRUVATE FORMATE-LYASE 1-ACTIVATING ENZYME"/>
    <property type="match status" value="1"/>
</dbReference>
<dbReference type="CDD" id="cd01335">
    <property type="entry name" value="Radical_SAM"/>
    <property type="match status" value="1"/>
</dbReference>
<evidence type="ECO:0000256" key="2">
    <source>
        <dbReference type="ARBA" id="ARBA00022526"/>
    </source>
</evidence>
<keyword evidence="1" id="KW-0004">4Fe-4S</keyword>
<dbReference type="InterPro" id="IPR034457">
    <property type="entry name" value="Organic_radical-activating"/>
</dbReference>
<dbReference type="InterPro" id="IPR058240">
    <property type="entry name" value="rSAM_sf"/>
</dbReference>
<feature type="domain" description="Radical SAM core" evidence="8">
    <location>
        <begin position="74"/>
        <end position="285"/>
    </location>
</feature>
<keyword evidence="6 7" id="KW-0411">Iron-sulfur</keyword>
<feature type="binding site" evidence="7">
    <location>
        <position position="93"/>
    </location>
    <ligand>
        <name>[4Fe-4S] cluster</name>
        <dbReference type="ChEBI" id="CHEBI:49883"/>
        <note>4Fe-4S-S-AdoMet</note>
    </ligand>
</feature>
<dbReference type="SFLD" id="SFLDS00029">
    <property type="entry name" value="Radical_SAM"/>
    <property type="match status" value="1"/>
</dbReference>
<dbReference type="GO" id="GO:0006006">
    <property type="term" value="P:glucose metabolic process"/>
    <property type="evidence" value="ECO:0007669"/>
    <property type="project" value="UniProtKB-KW"/>
</dbReference>
<dbReference type="SFLD" id="SFLDG01101">
    <property type="entry name" value="Uncharacterised_Radical_SAM_Su"/>
    <property type="match status" value="1"/>
</dbReference>
<evidence type="ECO:0000256" key="4">
    <source>
        <dbReference type="ARBA" id="ARBA00022723"/>
    </source>
</evidence>
<evidence type="ECO:0000256" key="5">
    <source>
        <dbReference type="ARBA" id="ARBA00023004"/>
    </source>
</evidence>
<evidence type="ECO:0000256" key="7">
    <source>
        <dbReference type="PIRSR" id="PIRSR004869-50"/>
    </source>
</evidence>